<evidence type="ECO:0000313" key="2">
    <source>
        <dbReference type="EMBL" id="MFC0593745.1"/>
    </source>
</evidence>
<dbReference type="InterPro" id="IPR027417">
    <property type="entry name" value="P-loop_NTPase"/>
</dbReference>
<sequence length="1839" mass="198155">MITLAEYLANQVRALAHERLGASASSQETRVVFRGPPLEILDPVFELLVPSGSGGDDLGLPVLLQVPKSKLVDQNPPVGASGRCDHGHLLTVRNTPAAPSFLALVPPGQQMDLSVSTTTEAIGVSALASRGMATFEEWWGDSFVQRIVTDGIGNLGVSSDAGGVRMLVEAAARAADELDQDRSSRAGAWRVFARLFAASRPWGKESAIVRVCAACGVPPVEGHEIQADLQRKALACLASALEDGFKAGLDRATENAGDQATRDALLQFDEFIRQACDIASAFGRAPAAYYSTSLGPTLAPPPDWWHLLTAERWIELLEESRPEKPSLEIEVLNALTPIRVGGVFIVSSQADVRVSHPAATESIDIVLERKVGNSARGKDSRGLTLGTSGVDCTFDIPKHKAPARVVALVEGTQAASAKVLAIESWDPGIHIQARTASKISLAKRPTKPAVGRPAIETTIELDGPGRHLLDVFTASWLQLSPKATLFSKDAAGLDGELQLDVRQVARGRFTVEVEASSECSLKLELERIVAGRAVHESCLVNLPSVDVRITGCASEFERLVGENRLKKRALVQVDRVARCAVLESWILEEPTCSDSWRPIVLGPDYALVWSRLEWSSERGPLVSKGRFVSDPRPARDELNPPQAYIDARRAILARVRGVDNAGLTAQAALGQWHRDDPTFREEVAAFLDAYLAWWINDRDAACWSDIVGIASYEASAKTLSSTLDAILLSPLHPLRLAWHCGAQEVLLSALDSAMPCPAAALLDPDFVPDFLSLAVRGPDGIEQHAFVAVECSSDYWSVMWNSRALSAINARARQEPFGNEFGLTVGGLAKGFSPAQVGKALDDVASLLPAKPLLSISLSSSGAAVDSCNAGISEWSRRNFGEDSETGDSAFNRLGLRLIEVHDNRPEDARPDEPSLANLVEDTKASVRWYLQSKRTSGVDLAIITQLDASQPTLTPSVERSALSAGALIRHRVRRQLPQAGQAYLVESRQSAPPESSVEGLLQKVGNAVASIEAATAETLGFRFVPDVGAIKSALDDDGADFVAVSSSAVDPSCFVGEWLTGAYLWDYSLPSYSQRSGDVAGSYLISSIKDADREVLAKVVSQLMSDDTWEPARLEGLLHEVARRGIPTVRELSGDDTKASGALGMFIAARILQDNFRLGGGPGGLIPVTEGGSADEASIALLVPVDPFRTHLDDLSRDVRKGKDLSGRRPDLLLATFTFNATGTAIRLIPIEVKFRSSGQMSREDCKAALEQASTFAAIFDAIAERARSSLMWELALNQLVLSMMAFSMRIYSQNKSIAQDGKEWARLHERLARALLGGSASLEVDPRGRLIVIDGSPNTGPADRDGDGFEESIVVSLQDAARILSGDGEPLYAAMRARLGAWETKPAPKAATTATTPSPISGPTDEGESNADSTPPSGVSQPRGEDLGLGQTTSTLDRDDPANTDATALSQSGAAHAAAAGGGIILELGTTASRFEQVTVALNLSDTRLNQLNMGVVGDLGTGKTQLLKSLILQITRATAANRSIKPRVLIFDYKKDYSSPEFIQAVGAKVVKPYRMPLNLFDTSGMEDAAVPWLERFKFFSDVLEKIYPGIGPVQRDKLKQAVRRAYEVAGAMSRMPTLADVEAEYRSLLGGKSDAPLSIIGDLVDSEVFTREPATGASFKDFFDGVVVISLAAMGQDDRSKNMVVAIMLNMFYEHMLSLTKRPFIGSDPQLRAIDSYLLVDEADNIMQYEFDVLRKLLLQGREFGVGVILASQYLRHFKVNATDYRDPLLTWFVHKVPNVTASELSGLGLTSDLGEFAERIKSLPNHHCMFKSHGPGAEIIRGLPFFEIVTRTDG</sequence>
<dbReference type="InterPro" id="IPR051162">
    <property type="entry name" value="T4SS_component"/>
</dbReference>
<keyword evidence="2" id="KW-0547">Nucleotide-binding</keyword>
<dbReference type="EMBL" id="JBHLTN010000029">
    <property type="protein sequence ID" value="MFC0593745.1"/>
    <property type="molecule type" value="Genomic_DNA"/>
</dbReference>
<feature type="region of interest" description="Disordered" evidence="1">
    <location>
        <begin position="1386"/>
        <end position="1452"/>
    </location>
</feature>
<dbReference type="PANTHER" id="PTHR30121:SF11">
    <property type="entry name" value="AAA+ ATPASE DOMAIN-CONTAINING PROTEIN"/>
    <property type="match status" value="1"/>
</dbReference>
<evidence type="ECO:0000256" key="1">
    <source>
        <dbReference type="SAM" id="MobiDB-lite"/>
    </source>
</evidence>
<gene>
    <name evidence="2" type="ORF">ACFFGG_14425</name>
</gene>
<dbReference type="SUPFAM" id="SSF52540">
    <property type="entry name" value="P-loop containing nucleoside triphosphate hydrolases"/>
    <property type="match status" value="1"/>
</dbReference>
<organism evidence="2 3">
    <name type="scientific">Ottowia pentelensis</name>
    <dbReference type="NCBI Taxonomy" id="511108"/>
    <lineage>
        <taxon>Bacteria</taxon>
        <taxon>Pseudomonadati</taxon>
        <taxon>Pseudomonadota</taxon>
        <taxon>Betaproteobacteria</taxon>
        <taxon>Burkholderiales</taxon>
        <taxon>Comamonadaceae</taxon>
        <taxon>Ottowia</taxon>
    </lineage>
</organism>
<protein>
    <submittedName>
        <fullName evidence="2">ATP-binding protein</fullName>
    </submittedName>
</protein>
<dbReference type="GO" id="GO:0005524">
    <property type="term" value="F:ATP binding"/>
    <property type="evidence" value="ECO:0007669"/>
    <property type="project" value="UniProtKB-KW"/>
</dbReference>
<comment type="caution">
    <text evidence="2">The sequence shown here is derived from an EMBL/GenBank/DDBJ whole genome shotgun (WGS) entry which is preliminary data.</text>
</comment>
<dbReference type="Gene3D" id="3.40.50.300">
    <property type="entry name" value="P-loop containing nucleotide triphosphate hydrolases"/>
    <property type="match status" value="2"/>
</dbReference>
<dbReference type="RefSeq" id="WP_377483988.1">
    <property type="nucleotide sequence ID" value="NZ_JBHLTN010000029.1"/>
</dbReference>
<reference evidence="2 3" key="1">
    <citation type="submission" date="2024-09" db="EMBL/GenBank/DDBJ databases">
        <authorList>
            <person name="Sun Q."/>
            <person name="Mori K."/>
        </authorList>
    </citation>
    <scope>NUCLEOTIDE SEQUENCE [LARGE SCALE GENOMIC DNA]</scope>
    <source>
        <strain evidence="2 3">NCAIM B.02336</strain>
    </source>
</reference>
<dbReference type="Proteomes" id="UP001589834">
    <property type="component" value="Unassembled WGS sequence"/>
</dbReference>
<feature type="compositionally biased region" description="Polar residues" evidence="1">
    <location>
        <begin position="1412"/>
        <end position="1422"/>
    </location>
</feature>
<evidence type="ECO:0000313" key="3">
    <source>
        <dbReference type="Proteomes" id="UP001589834"/>
    </source>
</evidence>
<keyword evidence="2" id="KW-0067">ATP-binding</keyword>
<name>A0ABV6PV72_9BURK</name>
<keyword evidence="3" id="KW-1185">Reference proteome</keyword>
<proteinExistence type="predicted"/>
<accession>A0ABV6PV72</accession>
<feature type="compositionally biased region" description="Low complexity" evidence="1">
    <location>
        <begin position="1386"/>
        <end position="1399"/>
    </location>
</feature>
<dbReference type="PANTHER" id="PTHR30121">
    <property type="entry name" value="UNCHARACTERIZED PROTEIN YJGR-RELATED"/>
    <property type="match status" value="1"/>
</dbReference>